<accession>A0A9X1FP26</accession>
<dbReference type="RefSeq" id="WP_219052640.1">
    <property type="nucleotide sequence ID" value="NZ_JAHWDP010000003.1"/>
</dbReference>
<protein>
    <submittedName>
        <fullName evidence="1">Phage tail protein</fullName>
    </submittedName>
</protein>
<dbReference type="Proteomes" id="UP001138686">
    <property type="component" value="Unassembled WGS sequence"/>
</dbReference>
<keyword evidence="2" id="KW-1185">Reference proteome</keyword>
<dbReference type="PANTHER" id="PTHR38009">
    <property type="entry name" value="CONSERVED HYPOTHETICAL PHAGE TAIL PROTEIN"/>
    <property type="match status" value="1"/>
</dbReference>
<dbReference type="Pfam" id="PF06841">
    <property type="entry name" value="Phage_T4_gp19"/>
    <property type="match status" value="1"/>
</dbReference>
<dbReference type="AlphaFoldDB" id="A0A9X1FP26"/>
<sequence length="146" mass="16889">MNWIIEPPVGFYFSLNVDGEEIAFKEVSGLSHEMGIEEVENGGENRFIHRIPKTAEYQNLVLQRAIVNSNSQFLNWCKTAFSSAFDQGITPKDINVTLHDSEGQILMRWNFFNAYPVKFEISELRSQQNEVPLETVELAYSYYDKQ</sequence>
<dbReference type="PANTHER" id="PTHR38009:SF1">
    <property type="entry name" value="CONSERVED HYPOTHETICAL PHAGE TAIL PROTEIN"/>
    <property type="match status" value="1"/>
</dbReference>
<dbReference type="GO" id="GO:0005198">
    <property type="term" value="F:structural molecule activity"/>
    <property type="evidence" value="ECO:0007669"/>
    <property type="project" value="InterPro"/>
</dbReference>
<name>A0A9X1FP26_9FLAO</name>
<dbReference type="InterPro" id="IPR010667">
    <property type="entry name" value="Phage_T4_Gp19"/>
</dbReference>
<evidence type="ECO:0000313" key="2">
    <source>
        <dbReference type="Proteomes" id="UP001138686"/>
    </source>
</evidence>
<comment type="caution">
    <text evidence="1">The sequence shown here is derived from an EMBL/GenBank/DDBJ whole genome shotgun (WGS) entry which is preliminary data.</text>
</comment>
<evidence type="ECO:0000313" key="1">
    <source>
        <dbReference type="EMBL" id="MBW2938155.1"/>
    </source>
</evidence>
<dbReference type="InterPro" id="IPR011747">
    <property type="entry name" value="CHP02241"/>
</dbReference>
<organism evidence="1 2">
    <name type="scientific">Halomarinibacterium sedimenti</name>
    <dbReference type="NCBI Taxonomy" id="2857106"/>
    <lineage>
        <taxon>Bacteria</taxon>
        <taxon>Pseudomonadati</taxon>
        <taxon>Bacteroidota</taxon>
        <taxon>Flavobacteriia</taxon>
        <taxon>Flavobacteriales</taxon>
        <taxon>Flavobacteriaceae</taxon>
        <taxon>Halomarinibacterium</taxon>
    </lineage>
</organism>
<reference evidence="1" key="1">
    <citation type="submission" date="2021-07" db="EMBL/GenBank/DDBJ databases">
        <title>Aureisphaera sp. CAU 1614 isolated from sea sediment.</title>
        <authorList>
            <person name="Kim W."/>
        </authorList>
    </citation>
    <scope>NUCLEOTIDE SEQUENCE</scope>
    <source>
        <strain evidence="1">CAU 1614</strain>
    </source>
</reference>
<gene>
    <name evidence="1" type="ORF">KXJ69_08555</name>
</gene>
<proteinExistence type="predicted"/>
<dbReference type="EMBL" id="JAHWDP010000003">
    <property type="protein sequence ID" value="MBW2938155.1"/>
    <property type="molecule type" value="Genomic_DNA"/>
</dbReference>
<dbReference type="NCBIfam" id="TIGR02241">
    <property type="entry name" value="conserved hypothetical phage tail region protein"/>
    <property type="match status" value="1"/>
</dbReference>